<dbReference type="AlphaFoldDB" id="A0A7S4UK45"/>
<dbReference type="Gene3D" id="2.130.10.10">
    <property type="entry name" value="YVTN repeat-like/Quinoprotein amine dehydrogenase"/>
    <property type="match status" value="2"/>
</dbReference>
<evidence type="ECO:0000256" key="2">
    <source>
        <dbReference type="SAM" id="MobiDB-lite"/>
    </source>
</evidence>
<accession>A0A7S4UK45</accession>
<dbReference type="Pfam" id="PF00400">
    <property type="entry name" value="WD40"/>
    <property type="match status" value="3"/>
</dbReference>
<feature type="repeat" description="WD" evidence="1">
    <location>
        <begin position="165"/>
        <end position="206"/>
    </location>
</feature>
<dbReference type="PANTHER" id="PTHR19879:SF9">
    <property type="entry name" value="TRANSCRIPTION INITIATION FACTOR TFIID SUBUNIT 5"/>
    <property type="match status" value="1"/>
</dbReference>
<organism evidence="3">
    <name type="scientific">Alexandrium monilatum</name>
    <dbReference type="NCBI Taxonomy" id="311494"/>
    <lineage>
        <taxon>Eukaryota</taxon>
        <taxon>Sar</taxon>
        <taxon>Alveolata</taxon>
        <taxon>Dinophyceae</taxon>
        <taxon>Gonyaulacales</taxon>
        <taxon>Pyrocystaceae</taxon>
        <taxon>Alexandrium</taxon>
    </lineage>
</organism>
<reference evidence="3" key="1">
    <citation type="submission" date="2021-01" db="EMBL/GenBank/DDBJ databases">
        <authorList>
            <person name="Corre E."/>
            <person name="Pelletier E."/>
            <person name="Niang G."/>
            <person name="Scheremetjew M."/>
            <person name="Finn R."/>
            <person name="Kale V."/>
            <person name="Holt S."/>
            <person name="Cochrane G."/>
            <person name="Meng A."/>
            <person name="Brown T."/>
            <person name="Cohen L."/>
        </authorList>
    </citation>
    <scope>NUCLEOTIDE SEQUENCE</scope>
    <source>
        <strain evidence="3">CCMP3105</strain>
    </source>
</reference>
<name>A0A7S4UK45_9DINO</name>
<dbReference type="PROSITE" id="PS50294">
    <property type="entry name" value="WD_REPEATS_REGION"/>
    <property type="match status" value="2"/>
</dbReference>
<feature type="region of interest" description="Disordered" evidence="2">
    <location>
        <begin position="89"/>
        <end position="108"/>
    </location>
</feature>
<sequence>MAQDVLAQTVVCHFWAAPSQIAKMSSLSHCEFALPRITLAIAGSGCDVIHVRLVSRSWHCALRKHFANGLLEELRLHLNLDAFIAEMTSRPGGEDDSEEEEESYGCGVSCRQRRPPGEFVLVRPGSCSEVTGRLLSPCGSRVTLVTADRQIRTLEVASGRQLHALAGHTGAVQALTYSPCARFMLTASLDGTARVWDAGNGAEVRTFTSTSGPLYDAVFSPCGCRVLASSFGGEVVAWDSQTGEELLRMQGHGAVVFSCDYSRDGNLVLTTSRSGCAKLWDAWSGAELCTLFLPGTKLRGASFSPADPFSVFAVADDGTMVLWAAPDGAVLQRWSGHRVAAASFSPFGDRLVVTTRDYCVWLFAVDIGDASRLGQKDSDSAPTWEGETCLYESETYEPQLASFSPCGRYVLTASGGITGTVRLWDATSLQELCAYEVTPGTVSGVNKAGFAPCGGRLLVATYNGAVMVWGRGPAF</sequence>
<dbReference type="PROSITE" id="PS50082">
    <property type="entry name" value="WD_REPEATS_2"/>
    <property type="match status" value="2"/>
</dbReference>
<gene>
    <name evidence="3" type="ORF">AMON00008_LOCUS12998</name>
</gene>
<proteinExistence type="predicted"/>
<dbReference type="InterPro" id="IPR036322">
    <property type="entry name" value="WD40_repeat_dom_sf"/>
</dbReference>
<dbReference type="EMBL" id="HBNR01019591">
    <property type="protein sequence ID" value="CAE4573379.1"/>
    <property type="molecule type" value="Transcribed_RNA"/>
</dbReference>
<dbReference type="PANTHER" id="PTHR19879">
    <property type="entry name" value="TRANSCRIPTION INITIATION FACTOR TFIID"/>
    <property type="match status" value="1"/>
</dbReference>
<keyword evidence="1" id="KW-0853">WD repeat</keyword>
<dbReference type="InterPro" id="IPR015943">
    <property type="entry name" value="WD40/YVTN_repeat-like_dom_sf"/>
</dbReference>
<feature type="repeat" description="WD" evidence="1">
    <location>
        <begin position="249"/>
        <end position="290"/>
    </location>
</feature>
<dbReference type="SMART" id="SM00320">
    <property type="entry name" value="WD40"/>
    <property type="match status" value="7"/>
</dbReference>
<evidence type="ECO:0000313" key="3">
    <source>
        <dbReference type="EMBL" id="CAE4573379.1"/>
    </source>
</evidence>
<protein>
    <recommendedName>
        <fullName evidence="4">Anaphase-promoting complex subunit 4 WD40 domain-containing protein</fullName>
    </recommendedName>
</protein>
<evidence type="ECO:0008006" key="4">
    <source>
        <dbReference type="Google" id="ProtNLM"/>
    </source>
</evidence>
<dbReference type="CDD" id="cd00200">
    <property type="entry name" value="WD40"/>
    <property type="match status" value="1"/>
</dbReference>
<dbReference type="SUPFAM" id="SSF50978">
    <property type="entry name" value="WD40 repeat-like"/>
    <property type="match status" value="1"/>
</dbReference>
<feature type="compositionally biased region" description="Acidic residues" evidence="2">
    <location>
        <begin position="94"/>
        <end position="103"/>
    </location>
</feature>
<dbReference type="InterPro" id="IPR001680">
    <property type="entry name" value="WD40_rpt"/>
</dbReference>
<evidence type="ECO:0000256" key="1">
    <source>
        <dbReference type="PROSITE-ProRule" id="PRU00221"/>
    </source>
</evidence>